<reference evidence="7" key="2">
    <citation type="submission" date="2025-09" db="UniProtKB">
        <authorList>
            <consortium name="Ensembl"/>
        </authorList>
    </citation>
    <scope>IDENTIFICATION</scope>
</reference>
<keyword evidence="1" id="KW-0479">Metal-binding</keyword>
<dbReference type="GO" id="GO:0008270">
    <property type="term" value="F:zinc ion binding"/>
    <property type="evidence" value="ECO:0007669"/>
    <property type="project" value="UniProtKB-KW"/>
</dbReference>
<dbReference type="Ensembl" id="ENSMMOT00000006700.1">
    <property type="protein sequence ID" value="ENSMMOP00000006580.1"/>
    <property type="gene ID" value="ENSMMOG00000005137.1"/>
</dbReference>
<dbReference type="InterPro" id="IPR036236">
    <property type="entry name" value="Znf_C2H2_sf"/>
</dbReference>
<evidence type="ECO:0000256" key="1">
    <source>
        <dbReference type="ARBA" id="ARBA00022723"/>
    </source>
</evidence>
<keyword evidence="8" id="KW-1185">Reference proteome</keyword>
<dbReference type="SUPFAM" id="SSF57667">
    <property type="entry name" value="beta-beta-alpha zinc fingers"/>
    <property type="match status" value="1"/>
</dbReference>
<dbReference type="FunFam" id="3.30.160.60:FF:002343">
    <property type="entry name" value="Zinc finger protein 33A"/>
    <property type="match status" value="1"/>
</dbReference>
<dbReference type="PROSITE" id="PS50157">
    <property type="entry name" value="ZINC_FINGER_C2H2_2"/>
    <property type="match status" value="1"/>
</dbReference>
<dbReference type="GO" id="GO:0000981">
    <property type="term" value="F:DNA-binding transcription factor activity, RNA polymerase II-specific"/>
    <property type="evidence" value="ECO:0007669"/>
    <property type="project" value="TreeGrafter"/>
</dbReference>
<evidence type="ECO:0000256" key="5">
    <source>
        <dbReference type="PROSITE-ProRule" id="PRU00042"/>
    </source>
</evidence>
<dbReference type="AlphaFoldDB" id="A0A3Q4AQ79"/>
<keyword evidence="2" id="KW-0677">Repeat</keyword>
<dbReference type="PANTHER" id="PTHR23235">
    <property type="entry name" value="KRUEPPEL-LIKE TRANSCRIPTION FACTOR"/>
    <property type="match status" value="1"/>
</dbReference>
<dbReference type="GO" id="GO:0000978">
    <property type="term" value="F:RNA polymerase II cis-regulatory region sequence-specific DNA binding"/>
    <property type="evidence" value="ECO:0007669"/>
    <property type="project" value="TreeGrafter"/>
</dbReference>
<dbReference type="PANTHER" id="PTHR23235:SF120">
    <property type="entry name" value="KRUPPEL-LIKE FACTOR 15"/>
    <property type="match status" value="1"/>
</dbReference>
<evidence type="ECO:0000256" key="2">
    <source>
        <dbReference type="ARBA" id="ARBA00022737"/>
    </source>
</evidence>
<name>A0A3Q4AQ79_MOLML</name>
<sequence length="51" mass="5789">MQKNISITDYLKVHLKTHSGERPFSCDTCGKCFSNMGNLNRHQRFVATSVS</sequence>
<dbReference type="Pfam" id="PF00096">
    <property type="entry name" value="zf-C2H2"/>
    <property type="match status" value="1"/>
</dbReference>
<proteinExistence type="predicted"/>
<protein>
    <recommendedName>
        <fullName evidence="6">C2H2-type domain-containing protein</fullName>
    </recommendedName>
</protein>
<evidence type="ECO:0000259" key="6">
    <source>
        <dbReference type="PROSITE" id="PS50157"/>
    </source>
</evidence>
<dbReference type="Proteomes" id="UP000261620">
    <property type="component" value="Unplaced"/>
</dbReference>
<reference evidence="7" key="1">
    <citation type="submission" date="2025-08" db="UniProtKB">
        <authorList>
            <consortium name="Ensembl"/>
        </authorList>
    </citation>
    <scope>IDENTIFICATION</scope>
</reference>
<evidence type="ECO:0000256" key="4">
    <source>
        <dbReference type="ARBA" id="ARBA00022833"/>
    </source>
</evidence>
<keyword evidence="4" id="KW-0862">Zinc</keyword>
<dbReference type="Gene3D" id="3.30.160.60">
    <property type="entry name" value="Classic Zinc Finger"/>
    <property type="match status" value="2"/>
</dbReference>
<organism evidence="7 8">
    <name type="scientific">Mola mola</name>
    <name type="common">Ocean sunfish</name>
    <name type="synonym">Tetraodon mola</name>
    <dbReference type="NCBI Taxonomy" id="94237"/>
    <lineage>
        <taxon>Eukaryota</taxon>
        <taxon>Metazoa</taxon>
        <taxon>Chordata</taxon>
        <taxon>Craniata</taxon>
        <taxon>Vertebrata</taxon>
        <taxon>Euteleostomi</taxon>
        <taxon>Actinopterygii</taxon>
        <taxon>Neopterygii</taxon>
        <taxon>Teleostei</taxon>
        <taxon>Neoteleostei</taxon>
        <taxon>Acanthomorphata</taxon>
        <taxon>Eupercaria</taxon>
        <taxon>Tetraodontiformes</taxon>
        <taxon>Molidae</taxon>
        <taxon>Mola</taxon>
    </lineage>
</organism>
<evidence type="ECO:0000313" key="7">
    <source>
        <dbReference type="Ensembl" id="ENSMMOP00000006580.1"/>
    </source>
</evidence>
<dbReference type="InterPro" id="IPR013087">
    <property type="entry name" value="Znf_C2H2_type"/>
</dbReference>
<keyword evidence="3 5" id="KW-0863">Zinc-finger</keyword>
<feature type="domain" description="C2H2-type" evidence="6">
    <location>
        <begin position="24"/>
        <end position="51"/>
    </location>
</feature>
<accession>A0A3Q4AQ79</accession>
<evidence type="ECO:0000256" key="3">
    <source>
        <dbReference type="ARBA" id="ARBA00022771"/>
    </source>
</evidence>
<evidence type="ECO:0000313" key="8">
    <source>
        <dbReference type="Proteomes" id="UP000261620"/>
    </source>
</evidence>